<evidence type="ECO:0000256" key="1">
    <source>
        <dbReference type="ARBA" id="ARBA00002724"/>
    </source>
</evidence>
<evidence type="ECO:0000256" key="6">
    <source>
        <dbReference type="ARBA" id="ARBA00022552"/>
    </source>
</evidence>
<evidence type="ECO:0000256" key="16">
    <source>
        <dbReference type="ARBA" id="ARBA00047283"/>
    </source>
</evidence>
<feature type="binding site" evidence="17">
    <location>
        <position position="313"/>
    </location>
    <ligand>
        <name>S-adenosyl-L-methionine</name>
        <dbReference type="ChEBI" id="CHEBI:59789"/>
    </ligand>
</feature>
<evidence type="ECO:0000256" key="5">
    <source>
        <dbReference type="ARBA" id="ARBA00022490"/>
    </source>
</evidence>
<dbReference type="GO" id="GO:0031564">
    <property type="term" value="P:transcription antitermination"/>
    <property type="evidence" value="ECO:0007669"/>
    <property type="project" value="UniProtKB-KW"/>
</dbReference>
<dbReference type="InterPro" id="IPR001678">
    <property type="entry name" value="MeTrfase_RsmB-F_NOP2_dom"/>
</dbReference>
<keyword evidence="5" id="KW-0963">Cytoplasm</keyword>
<dbReference type="InterPro" id="IPR049560">
    <property type="entry name" value="MeTrfase_RsmB-F_NOP2_cat"/>
</dbReference>
<dbReference type="InterPro" id="IPR011605">
    <property type="entry name" value="NusB_fam"/>
</dbReference>
<reference evidence="19 20" key="1">
    <citation type="journal article" date="2013" name="Genome Announc.">
        <title>Draft Genome Sequence of the Cellulolytic, Mesophilic, Anaerobic Bacterium Clostridium termitidis Strain CT1112 (DSM 5398).</title>
        <authorList>
            <person name="Lal S."/>
            <person name="Ramachandran U."/>
            <person name="Zhang X."/>
            <person name="Munir R."/>
            <person name="Sparling R."/>
            <person name="Levin D.B."/>
        </authorList>
    </citation>
    <scope>NUCLEOTIDE SEQUENCE [LARGE SCALE GENOMIC DNA]</scope>
    <source>
        <strain evidence="19 20">CT1112</strain>
    </source>
</reference>
<evidence type="ECO:0000256" key="7">
    <source>
        <dbReference type="ARBA" id="ARBA00022603"/>
    </source>
</evidence>
<dbReference type="NCBIfam" id="TIGR01951">
    <property type="entry name" value="nusB"/>
    <property type="match status" value="1"/>
</dbReference>
<feature type="binding site" evidence="17">
    <location>
        <position position="286"/>
    </location>
    <ligand>
        <name>S-adenosyl-L-methionine</name>
        <dbReference type="ChEBI" id="CHEBI:59789"/>
    </ligand>
</feature>
<dbReference type="NCBIfam" id="TIGR00563">
    <property type="entry name" value="rsmB"/>
    <property type="match status" value="1"/>
</dbReference>
<evidence type="ECO:0000256" key="2">
    <source>
        <dbReference type="ARBA" id="ARBA00004496"/>
    </source>
</evidence>
<dbReference type="SUPFAM" id="SSF53335">
    <property type="entry name" value="S-adenosyl-L-methionine-dependent methyltransferases"/>
    <property type="match status" value="1"/>
</dbReference>
<evidence type="ECO:0000259" key="18">
    <source>
        <dbReference type="PROSITE" id="PS51686"/>
    </source>
</evidence>
<dbReference type="NCBIfam" id="NF011494">
    <property type="entry name" value="PRK14902.1"/>
    <property type="match status" value="1"/>
</dbReference>
<protein>
    <recommendedName>
        <fullName evidence="4">16S rRNA (cytosine(967)-C(5))-methyltransferase</fullName>
        <ecNumber evidence="4">2.1.1.176</ecNumber>
    </recommendedName>
    <alternativeName>
        <fullName evidence="14">16S rRNA m5C967 methyltransferase</fullName>
    </alternativeName>
    <alternativeName>
        <fullName evidence="15">rRNA (cytosine-C(5)-)-methyltransferase RsmB</fullName>
    </alternativeName>
</protein>
<keyword evidence="9 17" id="KW-0949">S-adenosyl-L-methionine</keyword>
<proteinExistence type="inferred from homology"/>
<dbReference type="GO" id="GO:0006353">
    <property type="term" value="P:DNA-templated transcription termination"/>
    <property type="evidence" value="ECO:0007669"/>
    <property type="project" value="InterPro"/>
</dbReference>
<evidence type="ECO:0000256" key="14">
    <source>
        <dbReference type="ARBA" id="ARBA00030399"/>
    </source>
</evidence>
<dbReference type="EMBL" id="AORV01000066">
    <property type="protein sequence ID" value="EMS69366.1"/>
    <property type="molecule type" value="Genomic_DNA"/>
</dbReference>
<dbReference type="Pfam" id="PF01029">
    <property type="entry name" value="NusB"/>
    <property type="match status" value="1"/>
</dbReference>
<dbReference type="RefSeq" id="WP_004630363.1">
    <property type="nucleotide sequence ID" value="NZ_AORV01000066.1"/>
</dbReference>
<evidence type="ECO:0000256" key="12">
    <source>
        <dbReference type="ARBA" id="ARBA00023015"/>
    </source>
</evidence>
<evidence type="ECO:0000256" key="17">
    <source>
        <dbReference type="PROSITE-ProRule" id="PRU01023"/>
    </source>
</evidence>
<comment type="similarity">
    <text evidence="17">Belongs to the class I-like SAM-binding methyltransferase superfamily. RsmB/NOP family.</text>
</comment>
<dbReference type="Pfam" id="PF22458">
    <property type="entry name" value="RsmF-B_ferredox"/>
    <property type="match status" value="1"/>
</dbReference>
<dbReference type="InterPro" id="IPR006027">
    <property type="entry name" value="NusB_RsmB_TIM44"/>
</dbReference>
<dbReference type="FunFam" id="3.40.50.150:FF:000022">
    <property type="entry name" value="Ribosomal RNA small subunit methyltransferase B"/>
    <property type="match status" value="1"/>
</dbReference>
<evidence type="ECO:0000256" key="3">
    <source>
        <dbReference type="ARBA" id="ARBA00005952"/>
    </source>
</evidence>
<dbReference type="PANTHER" id="PTHR22807:SF53">
    <property type="entry name" value="RIBOSOMAL RNA SMALL SUBUNIT METHYLTRANSFERASE B-RELATED"/>
    <property type="match status" value="1"/>
</dbReference>
<dbReference type="InterPro" id="IPR004573">
    <property type="entry name" value="rRNA_ssu_MeTfrase_B"/>
</dbReference>
<evidence type="ECO:0000256" key="4">
    <source>
        <dbReference type="ARBA" id="ARBA00012140"/>
    </source>
</evidence>
<dbReference type="InterPro" id="IPR023267">
    <property type="entry name" value="RCMT"/>
</dbReference>
<dbReference type="PATRIC" id="fig|1195236.3.peg.5130"/>
<dbReference type="Pfam" id="PF01189">
    <property type="entry name" value="Methyltr_RsmB-F"/>
    <property type="match status" value="1"/>
</dbReference>
<keyword evidence="8 17" id="KW-0808">Transferase</keyword>
<dbReference type="Gene3D" id="3.30.70.1170">
    <property type="entry name" value="Sun protein, domain 3"/>
    <property type="match status" value="1"/>
</dbReference>
<keyword evidence="7 17" id="KW-0489">Methyltransferase</keyword>
<dbReference type="Gene3D" id="1.10.940.10">
    <property type="entry name" value="NusB-like"/>
    <property type="match status" value="1"/>
</dbReference>
<dbReference type="InterPro" id="IPR035926">
    <property type="entry name" value="NusB-like_sf"/>
</dbReference>
<keyword evidence="12" id="KW-0805">Transcription regulation</keyword>
<dbReference type="GO" id="GO:0008649">
    <property type="term" value="F:rRNA methyltransferase activity"/>
    <property type="evidence" value="ECO:0007669"/>
    <property type="project" value="InterPro"/>
</dbReference>
<feature type="active site" description="Nucleophile" evidence="17">
    <location>
        <position position="384"/>
    </location>
</feature>
<feature type="binding site" evidence="17">
    <location>
        <begin position="262"/>
        <end position="268"/>
    </location>
    <ligand>
        <name>S-adenosyl-L-methionine</name>
        <dbReference type="ChEBI" id="CHEBI:59789"/>
    </ligand>
</feature>
<gene>
    <name evidence="19" type="ORF">CTER_4939</name>
</gene>
<keyword evidence="11 17" id="KW-0694">RNA-binding</keyword>
<dbReference type="InterPro" id="IPR054728">
    <property type="entry name" value="RsmB-like_ferredoxin"/>
</dbReference>
<evidence type="ECO:0000256" key="8">
    <source>
        <dbReference type="ARBA" id="ARBA00022679"/>
    </source>
</evidence>
<comment type="caution">
    <text evidence="19">The sequence shown here is derived from an EMBL/GenBank/DDBJ whole genome shotgun (WGS) entry which is preliminary data.</text>
</comment>
<name>S0FHK1_RUMCE</name>
<dbReference type="InterPro" id="IPR029063">
    <property type="entry name" value="SAM-dependent_MTases_sf"/>
</dbReference>
<sequence length="450" mass="50228">MAIDTARETALKILYDISENSAYSNISVNKYLEAGEMREIDRAFATELAYGTVKWLIEIDYIIDKFSSVRLKKLSPWIRNILRLGIYQLLHTDRIPVSAACNTSVELAKRYGHQASSRFVNGVLRNVARSSDNMPYPEKKDMIRYLSIVYSHPEELVSRWLQLFGAGFTESLLKSNNEVPGFSVRVNTLKTNRRALMEALKAEGCEAREGNYLEDAVILENPSSIARLEAFRNGYFTVQDESSMLSSVVLGPAEGQLAVDVCSAPGGKATHLAQLMNDKGTVLARDIHPHKLKLVESNAARLGIHTIETELFDAAKCDENLAGRADRVLVDAPCTGLGIIRKKPDIKYSRNLAGQKEIIELQRQVLKNASNYVKPGGYLVYSTCTIQPEENLDNVMAFLSENKDFKLAGFEDLLPEKLKAGTAKEGYIQLYPNVNQTDGFFISKIMKISD</sequence>
<keyword evidence="20" id="KW-1185">Reference proteome</keyword>
<evidence type="ECO:0000256" key="13">
    <source>
        <dbReference type="ARBA" id="ARBA00023163"/>
    </source>
</evidence>
<evidence type="ECO:0000256" key="9">
    <source>
        <dbReference type="ARBA" id="ARBA00022691"/>
    </source>
</evidence>
<dbReference type="GO" id="GO:0003723">
    <property type="term" value="F:RNA binding"/>
    <property type="evidence" value="ECO:0007669"/>
    <property type="project" value="UniProtKB-UniRule"/>
</dbReference>
<dbReference type="EC" id="2.1.1.176" evidence="4"/>
<dbReference type="PRINTS" id="PR02008">
    <property type="entry name" value="RCMTFAMILY"/>
</dbReference>
<keyword evidence="6" id="KW-0698">rRNA processing</keyword>
<dbReference type="eggNOG" id="COG0781">
    <property type="taxonomic scope" value="Bacteria"/>
</dbReference>
<accession>S0FHK1</accession>
<comment type="subcellular location">
    <subcellularLocation>
        <location evidence="2">Cytoplasm</location>
    </subcellularLocation>
</comment>
<dbReference type="STRING" id="1195236.CTER_4939"/>
<evidence type="ECO:0000256" key="10">
    <source>
        <dbReference type="ARBA" id="ARBA00022814"/>
    </source>
</evidence>
<evidence type="ECO:0000256" key="11">
    <source>
        <dbReference type="ARBA" id="ARBA00022884"/>
    </source>
</evidence>
<dbReference type="Proteomes" id="UP000014155">
    <property type="component" value="Unassembled WGS sequence"/>
</dbReference>
<evidence type="ECO:0000313" key="19">
    <source>
        <dbReference type="EMBL" id="EMS69366.1"/>
    </source>
</evidence>
<comment type="catalytic activity">
    <reaction evidence="16">
        <text>cytidine(967) in 16S rRNA + S-adenosyl-L-methionine = 5-methylcytidine(967) in 16S rRNA + S-adenosyl-L-homocysteine + H(+)</text>
        <dbReference type="Rhea" id="RHEA:42748"/>
        <dbReference type="Rhea" id="RHEA-COMP:10219"/>
        <dbReference type="Rhea" id="RHEA-COMP:10220"/>
        <dbReference type="ChEBI" id="CHEBI:15378"/>
        <dbReference type="ChEBI" id="CHEBI:57856"/>
        <dbReference type="ChEBI" id="CHEBI:59789"/>
        <dbReference type="ChEBI" id="CHEBI:74483"/>
        <dbReference type="ChEBI" id="CHEBI:82748"/>
        <dbReference type="EC" id="2.1.1.176"/>
    </reaction>
</comment>
<comment type="similarity">
    <text evidence="3">Belongs to the NusB family.</text>
</comment>
<organism evidence="19 20">
    <name type="scientific">Ruminiclostridium cellobioparum subsp. termitidis CT1112</name>
    <dbReference type="NCBI Taxonomy" id="1195236"/>
    <lineage>
        <taxon>Bacteria</taxon>
        <taxon>Bacillati</taxon>
        <taxon>Bacillota</taxon>
        <taxon>Clostridia</taxon>
        <taxon>Eubacteriales</taxon>
        <taxon>Oscillospiraceae</taxon>
        <taxon>Ruminiclostridium</taxon>
    </lineage>
</organism>
<dbReference type="CDD" id="cd02440">
    <property type="entry name" value="AdoMet_MTases"/>
    <property type="match status" value="1"/>
</dbReference>
<evidence type="ECO:0000313" key="20">
    <source>
        <dbReference type="Proteomes" id="UP000014155"/>
    </source>
</evidence>
<dbReference type="AlphaFoldDB" id="S0FHK1"/>
<dbReference type="PROSITE" id="PS51686">
    <property type="entry name" value="SAM_MT_RSMB_NOP"/>
    <property type="match status" value="1"/>
</dbReference>
<dbReference type="SUPFAM" id="SSF48013">
    <property type="entry name" value="NusB-like"/>
    <property type="match status" value="1"/>
</dbReference>
<keyword evidence="13" id="KW-0804">Transcription</keyword>
<feature type="binding site" evidence="17">
    <location>
        <position position="331"/>
    </location>
    <ligand>
        <name>S-adenosyl-L-methionine</name>
        <dbReference type="ChEBI" id="CHEBI:59789"/>
    </ligand>
</feature>
<dbReference type="Gene3D" id="3.40.50.150">
    <property type="entry name" value="Vaccinia Virus protein VP39"/>
    <property type="match status" value="1"/>
</dbReference>
<evidence type="ECO:0000256" key="15">
    <source>
        <dbReference type="ARBA" id="ARBA00031088"/>
    </source>
</evidence>
<feature type="domain" description="SAM-dependent MTase RsmB/NOP-type" evidence="18">
    <location>
        <begin position="172"/>
        <end position="448"/>
    </location>
</feature>
<dbReference type="eggNOG" id="COG0144">
    <property type="taxonomic scope" value="Bacteria"/>
</dbReference>
<comment type="function">
    <text evidence="1">Specifically methylates the cytosine at position 967 (m5C967) of 16S rRNA.</text>
</comment>
<dbReference type="PANTHER" id="PTHR22807">
    <property type="entry name" value="NOP2 YEAST -RELATED NOL1/NOP2/FMU SUN DOMAIN-CONTAINING"/>
    <property type="match status" value="1"/>
</dbReference>
<dbReference type="GO" id="GO:0005737">
    <property type="term" value="C:cytoplasm"/>
    <property type="evidence" value="ECO:0007669"/>
    <property type="project" value="UniProtKB-SubCell"/>
</dbReference>
<keyword evidence="10" id="KW-0889">Transcription antitermination</keyword>